<feature type="transmembrane region" description="Helical" evidence="7">
    <location>
        <begin position="113"/>
        <end position="143"/>
    </location>
</feature>
<keyword evidence="5 7" id="KW-1133">Transmembrane helix</keyword>
<dbReference type="InterPro" id="IPR000515">
    <property type="entry name" value="MetI-like"/>
</dbReference>
<dbReference type="CDD" id="cd06261">
    <property type="entry name" value="TM_PBP2"/>
    <property type="match status" value="1"/>
</dbReference>
<comment type="subcellular location">
    <subcellularLocation>
        <location evidence="1 7">Cell membrane</location>
        <topology evidence="1 7">Multi-pass membrane protein</topology>
    </subcellularLocation>
</comment>
<keyword evidence="10" id="KW-1185">Reference proteome</keyword>
<dbReference type="SUPFAM" id="SSF161098">
    <property type="entry name" value="MetI-like"/>
    <property type="match status" value="1"/>
</dbReference>
<proteinExistence type="inferred from homology"/>
<evidence type="ECO:0000256" key="4">
    <source>
        <dbReference type="ARBA" id="ARBA00022692"/>
    </source>
</evidence>
<evidence type="ECO:0000256" key="5">
    <source>
        <dbReference type="ARBA" id="ARBA00022989"/>
    </source>
</evidence>
<dbReference type="RefSeq" id="WP_013807312.1">
    <property type="nucleotide sequence ID" value="NC_015564.1"/>
</dbReference>
<keyword evidence="6 7" id="KW-0472">Membrane</keyword>
<keyword evidence="4 7" id="KW-0812">Transmembrane</keyword>
<name>F6EFN4_HOYSD</name>
<feature type="domain" description="ABC transmembrane type-1" evidence="8">
    <location>
        <begin position="65"/>
        <end position="251"/>
    </location>
</feature>
<dbReference type="PANTHER" id="PTHR30151">
    <property type="entry name" value="ALKANE SULFONATE ABC TRANSPORTER-RELATED, MEMBRANE SUBUNIT"/>
    <property type="match status" value="1"/>
</dbReference>
<evidence type="ECO:0000256" key="3">
    <source>
        <dbReference type="ARBA" id="ARBA00022475"/>
    </source>
</evidence>
<dbReference type="PANTHER" id="PTHR30151:SF0">
    <property type="entry name" value="ABC TRANSPORTER PERMEASE PROTEIN MJ0413-RELATED"/>
    <property type="match status" value="1"/>
</dbReference>
<dbReference type="OrthoDB" id="3260236at2"/>
<evidence type="ECO:0000256" key="6">
    <source>
        <dbReference type="ARBA" id="ARBA00023136"/>
    </source>
</evidence>
<evidence type="ECO:0000256" key="7">
    <source>
        <dbReference type="RuleBase" id="RU363032"/>
    </source>
</evidence>
<dbReference type="Pfam" id="PF00528">
    <property type="entry name" value="BPD_transp_1"/>
    <property type="match status" value="1"/>
</dbReference>
<evidence type="ECO:0000313" key="9">
    <source>
        <dbReference type="EMBL" id="AEF40963.1"/>
    </source>
</evidence>
<dbReference type="GO" id="GO:0055085">
    <property type="term" value="P:transmembrane transport"/>
    <property type="evidence" value="ECO:0007669"/>
    <property type="project" value="InterPro"/>
</dbReference>
<dbReference type="EMBL" id="CP002786">
    <property type="protein sequence ID" value="AEF40963.1"/>
    <property type="molecule type" value="Genomic_DNA"/>
</dbReference>
<organism evidence="9 10">
    <name type="scientific">Hoyosella subflava (strain DSM 45089 / JCM 17490 / NBRC 109087 / DQS3-9A1)</name>
    <name type="common">Amycolicicoccus subflavus</name>
    <dbReference type="NCBI Taxonomy" id="443218"/>
    <lineage>
        <taxon>Bacteria</taxon>
        <taxon>Bacillati</taxon>
        <taxon>Actinomycetota</taxon>
        <taxon>Actinomycetes</taxon>
        <taxon>Mycobacteriales</taxon>
        <taxon>Hoyosellaceae</taxon>
        <taxon>Hoyosella</taxon>
    </lineage>
</organism>
<comment type="similarity">
    <text evidence="7">Belongs to the binding-protein-dependent transport system permease family.</text>
</comment>
<keyword evidence="3" id="KW-1003">Cell membrane</keyword>
<accession>F6EFN4</accession>
<feature type="transmembrane region" description="Helical" evidence="7">
    <location>
        <begin position="229"/>
        <end position="250"/>
    </location>
</feature>
<keyword evidence="2 7" id="KW-0813">Transport</keyword>
<dbReference type="PROSITE" id="PS50928">
    <property type="entry name" value="ABC_TM1"/>
    <property type="match status" value="1"/>
</dbReference>
<dbReference type="STRING" id="443218.AS9A_2516"/>
<dbReference type="GO" id="GO:0005886">
    <property type="term" value="C:plasma membrane"/>
    <property type="evidence" value="ECO:0007669"/>
    <property type="project" value="UniProtKB-SubCell"/>
</dbReference>
<evidence type="ECO:0000313" key="10">
    <source>
        <dbReference type="Proteomes" id="UP000009235"/>
    </source>
</evidence>
<protein>
    <submittedName>
        <fullName evidence="9">ABC-type nitrate/sulfonate/bicarbonate transport system, permease component</fullName>
    </submittedName>
</protein>
<evidence type="ECO:0000259" key="8">
    <source>
        <dbReference type="PROSITE" id="PS50928"/>
    </source>
</evidence>
<feature type="transmembrane region" description="Helical" evidence="7">
    <location>
        <begin position="73"/>
        <end position="93"/>
    </location>
</feature>
<dbReference type="Proteomes" id="UP000009235">
    <property type="component" value="Chromosome"/>
</dbReference>
<dbReference type="Gene3D" id="1.10.3720.10">
    <property type="entry name" value="MetI-like"/>
    <property type="match status" value="1"/>
</dbReference>
<dbReference type="KEGG" id="asd:AS9A_2516"/>
<dbReference type="HOGENOM" id="CLU_046113_1_3_11"/>
<dbReference type="InterPro" id="IPR035906">
    <property type="entry name" value="MetI-like_sf"/>
</dbReference>
<dbReference type="AlphaFoldDB" id="F6EFN4"/>
<dbReference type="eggNOG" id="COG0600">
    <property type="taxonomic scope" value="Bacteria"/>
</dbReference>
<reference evidence="9 10" key="1">
    <citation type="journal article" date="2011" name="J. Bacteriol.">
        <title>Complete genome sequence of Amycolicicoccus subflavus DQS3-9A1T, an actinomycete isolated from crude oil-polluted soil.</title>
        <authorList>
            <person name="Cai M."/>
            <person name="Chen W.M."/>
            <person name="Nie Y."/>
            <person name="Chi C.Q."/>
            <person name="Wang Y.N."/>
            <person name="Tang Y.Q."/>
            <person name="Li G.Y."/>
            <person name="Wu X.L."/>
        </authorList>
    </citation>
    <scope>NUCLEOTIDE SEQUENCE [LARGE SCALE GENOMIC DNA]</scope>
    <source>
        <strain evidence="10">DSM 45089 / DQS3-9A1</strain>
    </source>
</reference>
<evidence type="ECO:0000256" key="1">
    <source>
        <dbReference type="ARBA" id="ARBA00004651"/>
    </source>
</evidence>
<feature type="transmembrane region" description="Helical" evidence="7">
    <location>
        <begin position="190"/>
        <end position="209"/>
    </location>
</feature>
<sequence>MKLIREPLSIKQQIAYGVAGTIGISALAEGLLRSPVIDKPGLPIPSAVLSESIALLGNSAFMTEVWFTMRQWALGLLIAAIAGVVLGGLMGAFRKVFIAFELPVEFFRPLPSIAIGPILVLVLGAGMLPLSLTVAIACMWPILLNTMYGVRGTDLVAVQTARTFGESALGVFARIKLPSALPFAFTGMRVAASIGLIVAVSAELLIGSGDGIGGFILLHGSVSTDMDPIYAATLIAGVIGVLVSLLFVVIDSTLFRWKKGLAQ</sequence>
<evidence type="ECO:0000256" key="2">
    <source>
        <dbReference type="ARBA" id="ARBA00022448"/>
    </source>
</evidence>
<gene>
    <name evidence="9" type="ordered locus">AS9A_2516</name>
</gene>